<dbReference type="SMART" id="SM00829">
    <property type="entry name" value="PKS_ER"/>
    <property type="match status" value="1"/>
</dbReference>
<keyword evidence="6" id="KW-1185">Reference proteome</keyword>
<dbReference type="Pfam" id="PF08240">
    <property type="entry name" value="ADH_N"/>
    <property type="match status" value="1"/>
</dbReference>
<evidence type="ECO:0000313" key="5">
    <source>
        <dbReference type="EMBL" id="GBF33306.1"/>
    </source>
</evidence>
<dbReference type="InterPro" id="IPR020843">
    <property type="entry name" value="ER"/>
</dbReference>
<evidence type="ECO:0000256" key="2">
    <source>
        <dbReference type="ARBA" id="ARBA00022833"/>
    </source>
</evidence>
<dbReference type="OrthoDB" id="9769198at2"/>
<dbReference type="InterPro" id="IPR011032">
    <property type="entry name" value="GroES-like_sf"/>
</dbReference>
<dbReference type="Gene3D" id="3.40.50.720">
    <property type="entry name" value="NAD(P)-binding Rossmann-like Domain"/>
    <property type="match status" value="1"/>
</dbReference>
<feature type="domain" description="Enoyl reductase (ER)" evidence="4">
    <location>
        <begin position="8"/>
        <end position="340"/>
    </location>
</feature>
<dbReference type="InterPro" id="IPR013149">
    <property type="entry name" value="ADH-like_C"/>
</dbReference>
<evidence type="ECO:0000313" key="6">
    <source>
        <dbReference type="Proteomes" id="UP000239549"/>
    </source>
</evidence>
<keyword evidence="3" id="KW-0560">Oxidoreductase</keyword>
<dbReference type="InterPro" id="IPR036291">
    <property type="entry name" value="NAD(P)-bd_dom_sf"/>
</dbReference>
<comment type="caution">
    <text evidence="5">The sequence shown here is derived from an EMBL/GenBank/DDBJ whole genome shotgun (WGS) entry which is preliminary data.</text>
</comment>
<dbReference type="PANTHER" id="PTHR43401">
    <property type="entry name" value="L-THREONINE 3-DEHYDROGENASE"/>
    <property type="match status" value="1"/>
</dbReference>
<dbReference type="SUPFAM" id="SSF50129">
    <property type="entry name" value="GroES-like"/>
    <property type="match status" value="1"/>
</dbReference>
<dbReference type="RefSeq" id="WP_104371714.1">
    <property type="nucleotide sequence ID" value="NZ_BFAV01000092.1"/>
</dbReference>
<protein>
    <submittedName>
        <fullName evidence="5">2,3-butanediol dehydrogenase</fullName>
    </submittedName>
</protein>
<dbReference type="SUPFAM" id="SSF51735">
    <property type="entry name" value="NAD(P)-binding Rossmann-fold domains"/>
    <property type="match status" value="1"/>
</dbReference>
<dbReference type="GO" id="GO:0046872">
    <property type="term" value="F:metal ion binding"/>
    <property type="evidence" value="ECO:0007669"/>
    <property type="project" value="UniProtKB-KW"/>
</dbReference>
<dbReference type="Gene3D" id="3.90.180.10">
    <property type="entry name" value="Medium-chain alcohol dehydrogenases, catalytic domain"/>
    <property type="match status" value="1"/>
</dbReference>
<dbReference type="AlphaFoldDB" id="A0A2L2XGG6"/>
<organism evidence="5 6">
    <name type="scientific">Desulfocucumis palustris</name>
    <dbReference type="NCBI Taxonomy" id="1898651"/>
    <lineage>
        <taxon>Bacteria</taxon>
        <taxon>Bacillati</taxon>
        <taxon>Bacillota</taxon>
        <taxon>Clostridia</taxon>
        <taxon>Eubacteriales</taxon>
        <taxon>Desulfocucumaceae</taxon>
        <taxon>Desulfocucumis</taxon>
    </lineage>
</organism>
<reference evidence="6" key="1">
    <citation type="submission" date="2018-02" db="EMBL/GenBank/DDBJ databases">
        <title>Genome sequence of Desulfocucumis palustris strain NAW-5.</title>
        <authorList>
            <person name="Watanabe M."/>
            <person name="Kojima H."/>
            <person name="Fukui M."/>
        </authorList>
    </citation>
    <scope>NUCLEOTIDE SEQUENCE [LARGE SCALE GENOMIC DNA]</scope>
    <source>
        <strain evidence="6">NAW-5</strain>
    </source>
</reference>
<accession>A0A2L2XGG6</accession>
<evidence type="ECO:0000256" key="3">
    <source>
        <dbReference type="ARBA" id="ARBA00023002"/>
    </source>
</evidence>
<dbReference type="Proteomes" id="UP000239549">
    <property type="component" value="Unassembled WGS sequence"/>
</dbReference>
<proteinExistence type="predicted"/>
<dbReference type="InterPro" id="IPR050129">
    <property type="entry name" value="Zn_alcohol_dh"/>
</dbReference>
<sequence>MLAAVLHGPYDMRVEEVETPVPGKGEVLLRIKACAICGSDLHAYKGKHQKVTFPRILGHEFSGVIEALSPEIKDFKVGDRVVVDTNKTCGQCPQCKAGRPNLCKTTVNFGFKMDGAFAEFVRVPEGINIYKMPESISFEEAALAQPLGVALNAVRRRAVVTVGDTVAVLGAGPIGLSAAALAKACGAQVLVTDTEDFRLEIAKKMGADEVVNVLKDDVVGKSLEFTRQNGFDKVIEAVGGMQDTTIQQTTQIVKPGGLIVVVGNFSGNKATLRITEFKDREIEIRGSRGQHGTVPYCLKLIESGVIDVKPMITHTIALDGIVKGLERLEEQKGRTMKVIVKF</sequence>
<keyword evidence="1" id="KW-0479">Metal-binding</keyword>
<dbReference type="PANTHER" id="PTHR43401:SF2">
    <property type="entry name" value="L-THREONINE 3-DEHYDROGENASE"/>
    <property type="match status" value="1"/>
</dbReference>
<gene>
    <name evidence="5" type="ORF">DCCM_2405</name>
</gene>
<dbReference type="EMBL" id="BFAV01000092">
    <property type="protein sequence ID" value="GBF33306.1"/>
    <property type="molecule type" value="Genomic_DNA"/>
</dbReference>
<dbReference type="Pfam" id="PF00107">
    <property type="entry name" value="ADH_zinc_N"/>
    <property type="match status" value="1"/>
</dbReference>
<dbReference type="GO" id="GO:0016491">
    <property type="term" value="F:oxidoreductase activity"/>
    <property type="evidence" value="ECO:0007669"/>
    <property type="project" value="UniProtKB-KW"/>
</dbReference>
<keyword evidence="2" id="KW-0862">Zinc</keyword>
<evidence type="ECO:0000256" key="1">
    <source>
        <dbReference type="ARBA" id="ARBA00022723"/>
    </source>
</evidence>
<dbReference type="InterPro" id="IPR013154">
    <property type="entry name" value="ADH-like_N"/>
</dbReference>
<evidence type="ECO:0000259" key="4">
    <source>
        <dbReference type="SMART" id="SM00829"/>
    </source>
</evidence>
<name>A0A2L2XGG6_9FIRM</name>